<dbReference type="GO" id="GO:0004930">
    <property type="term" value="F:G protein-coupled receptor activity"/>
    <property type="evidence" value="ECO:0007669"/>
    <property type="project" value="UniProtKB-KW"/>
</dbReference>
<evidence type="ECO:0000256" key="5">
    <source>
        <dbReference type="ARBA" id="ARBA00023040"/>
    </source>
</evidence>
<dbReference type="Proteomes" id="UP001152320">
    <property type="component" value="Chromosome 18"/>
</dbReference>
<accession>A0A9Q0YM07</accession>
<dbReference type="GO" id="GO:0005886">
    <property type="term" value="C:plasma membrane"/>
    <property type="evidence" value="ECO:0007669"/>
    <property type="project" value="UniProtKB-SubCell"/>
</dbReference>
<gene>
    <name evidence="10" type="ORF">HOLleu_34976</name>
</gene>
<evidence type="ECO:0000256" key="3">
    <source>
        <dbReference type="ARBA" id="ARBA00022692"/>
    </source>
</evidence>
<dbReference type="AlphaFoldDB" id="A0A9Q0YM07"/>
<evidence type="ECO:0000256" key="1">
    <source>
        <dbReference type="ARBA" id="ARBA00004651"/>
    </source>
</evidence>
<evidence type="ECO:0000256" key="2">
    <source>
        <dbReference type="ARBA" id="ARBA00022475"/>
    </source>
</evidence>
<comment type="caution">
    <text evidence="10">The sequence shown here is derived from an EMBL/GenBank/DDBJ whole genome shotgun (WGS) entry which is preliminary data.</text>
</comment>
<dbReference type="Gene3D" id="1.20.1070.10">
    <property type="entry name" value="Rhodopsin 7-helix transmembrane proteins"/>
    <property type="match status" value="1"/>
</dbReference>
<proteinExistence type="predicted"/>
<keyword evidence="3 9" id="KW-0812">Transmembrane</keyword>
<evidence type="ECO:0000256" key="9">
    <source>
        <dbReference type="SAM" id="Phobius"/>
    </source>
</evidence>
<keyword evidence="5" id="KW-0297">G-protein coupled receptor</keyword>
<evidence type="ECO:0000256" key="7">
    <source>
        <dbReference type="ARBA" id="ARBA00023170"/>
    </source>
</evidence>
<dbReference type="InterPro" id="IPR000276">
    <property type="entry name" value="GPCR_Rhodpsn"/>
</dbReference>
<evidence type="ECO:0000256" key="4">
    <source>
        <dbReference type="ARBA" id="ARBA00022989"/>
    </source>
</evidence>
<dbReference type="SUPFAM" id="SSF81321">
    <property type="entry name" value="Family A G protein-coupled receptor-like"/>
    <property type="match status" value="1"/>
</dbReference>
<evidence type="ECO:0000256" key="8">
    <source>
        <dbReference type="ARBA" id="ARBA00023224"/>
    </source>
</evidence>
<protein>
    <submittedName>
        <fullName evidence="10">Histamine H3 receptor</fullName>
    </submittedName>
</protein>
<dbReference type="EMBL" id="JAIZAY010000018">
    <property type="protein sequence ID" value="KAJ8024922.1"/>
    <property type="molecule type" value="Genomic_DNA"/>
</dbReference>
<feature type="transmembrane region" description="Helical" evidence="9">
    <location>
        <begin position="12"/>
        <end position="31"/>
    </location>
</feature>
<dbReference type="PRINTS" id="PR00237">
    <property type="entry name" value="GPCRRHODOPSN"/>
</dbReference>
<keyword evidence="11" id="KW-1185">Reference proteome</keyword>
<keyword evidence="2" id="KW-1003">Cell membrane</keyword>
<dbReference type="OrthoDB" id="5955147at2759"/>
<evidence type="ECO:0000256" key="6">
    <source>
        <dbReference type="ARBA" id="ARBA00023136"/>
    </source>
</evidence>
<organism evidence="10 11">
    <name type="scientific">Holothuria leucospilota</name>
    <name type="common">Black long sea cucumber</name>
    <name type="synonym">Mertensiothuria leucospilota</name>
    <dbReference type="NCBI Taxonomy" id="206669"/>
    <lineage>
        <taxon>Eukaryota</taxon>
        <taxon>Metazoa</taxon>
        <taxon>Echinodermata</taxon>
        <taxon>Eleutherozoa</taxon>
        <taxon>Echinozoa</taxon>
        <taxon>Holothuroidea</taxon>
        <taxon>Aspidochirotacea</taxon>
        <taxon>Aspidochirotida</taxon>
        <taxon>Holothuriidae</taxon>
        <taxon>Holothuria</taxon>
    </lineage>
</organism>
<keyword evidence="8" id="KW-0807">Transducer</keyword>
<sequence>MRRLKKQIEISKNLFYVIVIFIIFVAPHLIVEIVNAKPEVINQTKILVVFNSAINPILYGLKHPHFRQVFKCILCRRWKEVPQPSLILKRTGCATAANNTDSHDMQYI</sequence>
<keyword evidence="4 9" id="KW-1133">Transmembrane helix</keyword>
<dbReference type="PANTHER" id="PTHR24228:SF72">
    <property type="entry name" value="G-PROTEIN COUPLED RECEPTORS FAMILY 1 PROFILE DOMAIN-CONTAINING PROTEIN"/>
    <property type="match status" value="1"/>
</dbReference>
<evidence type="ECO:0000313" key="10">
    <source>
        <dbReference type="EMBL" id="KAJ8024922.1"/>
    </source>
</evidence>
<reference evidence="10" key="1">
    <citation type="submission" date="2021-10" db="EMBL/GenBank/DDBJ databases">
        <title>Tropical sea cucumber genome reveals ecological adaptation and Cuvierian tubules defense mechanism.</title>
        <authorList>
            <person name="Chen T."/>
        </authorList>
    </citation>
    <scope>NUCLEOTIDE SEQUENCE</scope>
    <source>
        <strain evidence="10">Nanhai2018</strain>
        <tissue evidence="10">Muscle</tissue>
    </source>
</reference>
<keyword evidence="7 10" id="KW-0675">Receptor</keyword>
<comment type="subcellular location">
    <subcellularLocation>
        <location evidence="1">Cell membrane</location>
        <topology evidence="1">Multi-pass membrane protein</topology>
    </subcellularLocation>
</comment>
<evidence type="ECO:0000313" key="11">
    <source>
        <dbReference type="Proteomes" id="UP001152320"/>
    </source>
</evidence>
<name>A0A9Q0YM07_HOLLE</name>
<keyword evidence="6 9" id="KW-0472">Membrane</keyword>
<dbReference type="PANTHER" id="PTHR24228">
    <property type="entry name" value="B2 BRADYKININ RECEPTOR/ANGIOTENSIN II RECEPTOR"/>
    <property type="match status" value="1"/>
</dbReference>